<reference evidence="1" key="1">
    <citation type="journal article" date="2023" name="G3 (Bethesda)">
        <title>Whole genome assemblies of Zophobas morio and Tenebrio molitor.</title>
        <authorList>
            <person name="Kaur S."/>
            <person name="Stinson S.A."/>
            <person name="diCenzo G.C."/>
        </authorList>
    </citation>
    <scope>NUCLEOTIDE SEQUENCE</scope>
    <source>
        <strain evidence="1">QUZm001</strain>
    </source>
</reference>
<keyword evidence="2" id="KW-1185">Reference proteome</keyword>
<evidence type="ECO:0000313" key="2">
    <source>
        <dbReference type="Proteomes" id="UP001168821"/>
    </source>
</evidence>
<dbReference type="Proteomes" id="UP001168821">
    <property type="component" value="Unassembled WGS sequence"/>
</dbReference>
<name>A0AA38MEN9_9CUCU</name>
<proteinExistence type="predicted"/>
<comment type="caution">
    <text evidence="1">The sequence shown here is derived from an EMBL/GenBank/DDBJ whole genome shotgun (WGS) entry which is preliminary data.</text>
</comment>
<evidence type="ECO:0000313" key="1">
    <source>
        <dbReference type="EMBL" id="KAJ3653094.1"/>
    </source>
</evidence>
<dbReference type="AlphaFoldDB" id="A0AA38MEN9"/>
<gene>
    <name evidence="1" type="ORF">Zmor_019011</name>
</gene>
<organism evidence="1 2">
    <name type="scientific">Zophobas morio</name>
    <dbReference type="NCBI Taxonomy" id="2755281"/>
    <lineage>
        <taxon>Eukaryota</taxon>
        <taxon>Metazoa</taxon>
        <taxon>Ecdysozoa</taxon>
        <taxon>Arthropoda</taxon>
        <taxon>Hexapoda</taxon>
        <taxon>Insecta</taxon>
        <taxon>Pterygota</taxon>
        <taxon>Neoptera</taxon>
        <taxon>Endopterygota</taxon>
        <taxon>Coleoptera</taxon>
        <taxon>Polyphaga</taxon>
        <taxon>Cucujiformia</taxon>
        <taxon>Tenebrionidae</taxon>
        <taxon>Zophobas</taxon>
    </lineage>
</organism>
<sequence>MFKKRSGTTDKGKDYEHLYIANLVLKLIIDDDVENFYLSSNDSAYGSFDDVVVEIKFKDRTETFAIQLKHLNRTGGIQIEQLNAPKGNFSVEKYYEDFKKEPKLSEPSIKMVLFTNSKLNDEHIDRFKFGKLTPCEQDRLLSTRWEDSVTDSKKTKINSKNTDLFLKICISILLKQIP</sequence>
<protein>
    <submittedName>
        <fullName evidence="1">Uncharacterized protein</fullName>
    </submittedName>
</protein>
<accession>A0AA38MEN9</accession>
<dbReference type="EMBL" id="JALNTZ010000005">
    <property type="protein sequence ID" value="KAJ3653094.1"/>
    <property type="molecule type" value="Genomic_DNA"/>
</dbReference>